<evidence type="ECO:0000256" key="2">
    <source>
        <dbReference type="ARBA" id="ARBA00023125"/>
    </source>
</evidence>
<proteinExistence type="predicted"/>
<dbReference type="SMART" id="SM00421">
    <property type="entry name" value="HTH_LUXR"/>
    <property type="match status" value="1"/>
</dbReference>
<protein>
    <recommendedName>
        <fullName evidence="4">HTH luxR-type domain-containing protein</fullName>
    </recommendedName>
</protein>
<dbReference type="GO" id="GO:0003677">
    <property type="term" value="F:DNA binding"/>
    <property type="evidence" value="ECO:0007669"/>
    <property type="project" value="UniProtKB-KW"/>
</dbReference>
<reference evidence="5" key="2">
    <citation type="submission" date="2020-09" db="EMBL/GenBank/DDBJ databases">
        <authorList>
            <person name="Sun Q."/>
            <person name="Zhou Y."/>
        </authorList>
    </citation>
    <scope>NUCLEOTIDE SEQUENCE</scope>
    <source>
        <strain evidence="5">CGMCC 1.15095</strain>
    </source>
</reference>
<dbReference type="GO" id="GO:0006355">
    <property type="term" value="P:regulation of DNA-templated transcription"/>
    <property type="evidence" value="ECO:0007669"/>
    <property type="project" value="InterPro"/>
</dbReference>
<keyword evidence="3" id="KW-0804">Transcription</keyword>
<name>A0A916TPV2_9SPHN</name>
<dbReference type="PROSITE" id="PS50043">
    <property type="entry name" value="HTH_LUXR_2"/>
    <property type="match status" value="1"/>
</dbReference>
<dbReference type="InterPro" id="IPR016032">
    <property type="entry name" value="Sig_transdc_resp-reg_C-effctor"/>
</dbReference>
<dbReference type="SUPFAM" id="SSF46894">
    <property type="entry name" value="C-terminal effector domain of the bipartite response regulators"/>
    <property type="match status" value="1"/>
</dbReference>
<dbReference type="EMBL" id="BMHK01000002">
    <property type="protein sequence ID" value="GGB88858.1"/>
    <property type="molecule type" value="Genomic_DNA"/>
</dbReference>
<dbReference type="InterPro" id="IPR000792">
    <property type="entry name" value="Tscrpt_reg_LuxR_C"/>
</dbReference>
<feature type="domain" description="HTH luxR-type" evidence="4">
    <location>
        <begin position="2"/>
        <end position="67"/>
    </location>
</feature>
<keyword evidence="1" id="KW-0805">Transcription regulation</keyword>
<evidence type="ECO:0000256" key="1">
    <source>
        <dbReference type="ARBA" id="ARBA00023015"/>
    </source>
</evidence>
<keyword evidence="2" id="KW-0238">DNA-binding</keyword>
<dbReference type="RefSeq" id="WP_188767790.1">
    <property type="nucleotide sequence ID" value="NZ_BMHK01000002.1"/>
</dbReference>
<evidence type="ECO:0000259" key="4">
    <source>
        <dbReference type="PROSITE" id="PS50043"/>
    </source>
</evidence>
<accession>A0A916TPV2</accession>
<organism evidence="5 6">
    <name type="scientific">Novosphingobium endophyticum</name>
    <dbReference type="NCBI Taxonomy" id="1955250"/>
    <lineage>
        <taxon>Bacteria</taxon>
        <taxon>Pseudomonadati</taxon>
        <taxon>Pseudomonadota</taxon>
        <taxon>Alphaproteobacteria</taxon>
        <taxon>Sphingomonadales</taxon>
        <taxon>Sphingomonadaceae</taxon>
        <taxon>Novosphingobium</taxon>
    </lineage>
</organism>
<dbReference type="PANTHER" id="PTHR44688">
    <property type="entry name" value="DNA-BINDING TRANSCRIPTIONAL ACTIVATOR DEVR_DOSR"/>
    <property type="match status" value="1"/>
</dbReference>
<evidence type="ECO:0000256" key="3">
    <source>
        <dbReference type="ARBA" id="ARBA00023163"/>
    </source>
</evidence>
<dbReference type="PRINTS" id="PR00038">
    <property type="entry name" value="HTHLUXR"/>
</dbReference>
<sequence length="93" mass="10355">MKSEQEPELTRREFQILKLIAKGYSAKEVALEINIAPRTVEGHIDTIKLKLRARNRTHMVTRAIAAQMLTVDDEGDMLIPGPPPSGLFVSGML</sequence>
<dbReference type="Proteomes" id="UP000608154">
    <property type="component" value="Unassembled WGS sequence"/>
</dbReference>
<dbReference type="Gene3D" id="1.10.10.10">
    <property type="entry name" value="Winged helix-like DNA-binding domain superfamily/Winged helix DNA-binding domain"/>
    <property type="match status" value="1"/>
</dbReference>
<evidence type="ECO:0000313" key="6">
    <source>
        <dbReference type="Proteomes" id="UP000608154"/>
    </source>
</evidence>
<dbReference type="CDD" id="cd06170">
    <property type="entry name" value="LuxR_C_like"/>
    <property type="match status" value="1"/>
</dbReference>
<gene>
    <name evidence="5" type="ORF">GCM10011494_03960</name>
</gene>
<dbReference type="Pfam" id="PF00196">
    <property type="entry name" value="GerE"/>
    <property type="match status" value="1"/>
</dbReference>
<evidence type="ECO:0000313" key="5">
    <source>
        <dbReference type="EMBL" id="GGB88858.1"/>
    </source>
</evidence>
<dbReference type="PANTHER" id="PTHR44688:SF16">
    <property type="entry name" value="DNA-BINDING TRANSCRIPTIONAL ACTIVATOR DEVR_DOSR"/>
    <property type="match status" value="1"/>
</dbReference>
<dbReference type="InterPro" id="IPR036388">
    <property type="entry name" value="WH-like_DNA-bd_sf"/>
</dbReference>
<comment type="caution">
    <text evidence="5">The sequence shown here is derived from an EMBL/GenBank/DDBJ whole genome shotgun (WGS) entry which is preliminary data.</text>
</comment>
<dbReference type="AlphaFoldDB" id="A0A916TPV2"/>
<reference evidence="5" key="1">
    <citation type="journal article" date="2014" name="Int. J. Syst. Evol. Microbiol.">
        <title>Complete genome sequence of Corynebacterium casei LMG S-19264T (=DSM 44701T), isolated from a smear-ripened cheese.</title>
        <authorList>
            <consortium name="US DOE Joint Genome Institute (JGI-PGF)"/>
            <person name="Walter F."/>
            <person name="Albersmeier A."/>
            <person name="Kalinowski J."/>
            <person name="Ruckert C."/>
        </authorList>
    </citation>
    <scope>NUCLEOTIDE SEQUENCE</scope>
    <source>
        <strain evidence="5">CGMCC 1.15095</strain>
    </source>
</reference>
<keyword evidence="6" id="KW-1185">Reference proteome</keyword>